<dbReference type="Pfam" id="PF04542">
    <property type="entry name" value="Sigma70_r2"/>
    <property type="match status" value="1"/>
</dbReference>
<keyword evidence="8" id="KW-1185">Reference proteome</keyword>
<dbReference type="EMBL" id="JAMD01000003">
    <property type="protein sequence ID" value="KEJ96338.1"/>
    <property type="molecule type" value="Genomic_DNA"/>
</dbReference>
<dbReference type="SUPFAM" id="SSF88946">
    <property type="entry name" value="Sigma2 domain of RNA polymerase sigma factors"/>
    <property type="match status" value="1"/>
</dbReference>
<dbReference type="InterPro" id="IPR013249">
    <property type="entry name" value="RNA_pol_sigma70_r4_t2"/>
</dbReference>
<dbReference type="Proteomes" id="UP000027746">
    <property type="component" value="Unassembled WGS sequence"/>
</dbReference>
<dbReference type="GO" id="GO:0016987">
    <property type="term" value="F:sigma factor activity"/>
    <property type="evidence" value="ECO:0007669"/>
    <property type="project" value="UniProtKB-KW"/>
</dbReference>
<evidence type="ECO:0008006" key="9">
    <source>
        <dbReference type="Google" id="ProtNLM"/>
    </source>
</evidence>
<dbReference type="PANTHER" id="PTHR43133">
    <property type="entry name" value="RNA POLYMERASE ECF-TYPE SIGMA FACTO"/>
    <property type="match status" value="1"/>
</dbReference>
<evidence type="ECO:0000256" key="2">
    <source>
        <dbReference type="ARBA" id="ARBA00023015"/>
    </source>
</evidence>
<proteinExistence type="inferred from homology"/>
<keyword evidence="4" id="KW-0804">Transcription</keyword>
<reference evidence="7 8" key="1">
    <citation type="submission" date="2014-01" db="EMBL/GenBank/DDBJ databases">
        <title>Sulfitobacter sp. H3 (MCCC 1A00686) Genome Sequencing.</title>
        <authorList>
            <person name="Lai Q."/>
            <person name="Hong Z."/>
        </authorList>
    </citation>
    <scope>NUCLEOTIDE SEQUENCE [LARGE SCALE GENOMIC DNA]</scope>
    <source>
        <strain evidence="7 8">H3</strain>
    </source>
</reference>
<feature type="domain" description="RNA polymerase sigma factor 70 region 4 type 2" evidence="6">
    <location>
        <begin position="103"/>
        <end position="155"/>
    </location>
</feature>
<protein>
    <recommendedName>
        <fullName evidence="9">RNA polymerase sigma factor</fullName>
    </recommendedName>
</protein>
<evidence type="ECO:0000256" key="4">
    <source>
        <dbReference type="ARBA" id="ARBA00023163"/>
    </source>
</evidence>
<gene>
    <name evidence="7" type="ORF">SUH3_13325</name>
</gene>
<evidence type="ECO:0000256" key="1">
    <source>
        <dbReference type="ARBA" id="ARBA00010641"/>
    </source>
</evidence>
<feature type="domain" description="RNA polymerase sigma-70 region 2" evidence="5">
    <location>
        <begin position="14"/>
        <end position="75"/>
    </location>
</feature>
<dbReference type="GO" id="GO:0006352">
    <property type="term" value="P:DNA-templated transcription initiation"/>
    <property type="evidence" value="ECO:0007669"/>
    <property type="project" value="InterPro"/>
</dbReference>
<dbReference type="InterPro" id="IPR013324">
    <property type="entry name" value="RNA_pol_sigma_r3/r4-like"/>
</dbReference>
<dbReference type="InterPro" id="IPR039425">
    <property type="entry name" value="RNA_pol_sigma-70-like"/>
</dbReference>
<evidence type="ECO:0000256" key="3">
    <source>
        <dbReference type="ARBA" id="ARBA00023082"/>
    </source>
</evidence>
<keyword evidence="3" id="KW-0731">Sigma factor</keyword>
<dbReference type="Gene3D" id="1.10.1740.10">
    <property type="match status" value="1"/>
</dbReference>
<comment type="similarity">
    <text evidence="1">Belongs to the sigma-70 factor family. ECF subfamily.</text>
</comment>
<sequence length="172" mass="19677">MTQAPFPQAITNVMGDLRRFAMMLTRDPAMRDDLVQETVLRALENRDLLKDPEGLRAWLFQIMRRRLIDLRRTAQARAGREDALQWIKDDHQPAMQDMQVRLAQIRAAFAHLPPDQRRALQLVAIDGLSCRDAADLEGIAMGTLLSRLARARQRLRAFENDPAIEMVKGPKP</sequence>
<evidence type="ECO:0000313" key="8">
    <source>
        <dbReference type="Proteomes" id="UP000027746"/>
    </source>
</evidence>
<accession>A0A073J166</accession>
<name>A0A073J166_9RHOB</name>
<dbReference type="InterPro" id="IPR007627">
    <property type="entry name" value="RNA_pol_sigma70_r2"/>
</dbReference>
<dbReference type="Pfam" id="PF08281">
    <property type="entry name" value="Sigma70_r4_2"/>
    <property type="match status" value="1"/>
</dbReference>
<dbReference type="InterPro" id="IPR013325">
    <property type="entry name" value="RNA_pol_sigma_r2"/>
</dbReference>
<comment type="caution">
    <text evidence="7">The sequence shown here is derived from an EMBL/GenBank/DDBJ whole genome shotgun (WGS) entry which is preliminary data.</text>
</comment>
<dbReference type="RefSeq" id="WP_037923594.1">
    <property type="nucleotide sequence ID" value="NZ_CP054599.1"/>
</dbReference>
<dbReference type="InterPro" id="IPR014284">
    <property type="entry name" value="RNA_pol_sigma-70_dom"/>
</dbReference>
<dbReference type="GO" id="GO:0003677">
    <property type="term" value="F:DNA binding"/>
    <property type="evidence" value="ECO:0007669"/>
    <property type="project" value="InterPro"/>
</dbReference>
<evidence type="ECO:0000259" key="5">
    <source>
        <dbReference type="Pfam" id="PF04542"/>
    </source>
</evidence>
<dbReference type="PANTHER" id="PTHR43133:SF25">
    <property type="entry name" value="RNA POLYMERASE SIGMA FACTOR RFAY-RELATED"/>
    <property type="match status" value="1"/>
</dbReference>
<keyword evidence="2" id="KW-0805">Transcription regulation</keyword>
<organism evidence="7 8">
    <name type="scientific">Pseudosulfitobacter pseudonitzschiae</name>
    <dbReference type="NCBI Taxonomy" id="1402135"/>
    <lineage>
        <taxon>Bacteria</taxon>
        <taxon>Pseudomonadati</taxon>
        <taxon>Pseudomonadota</taxon>
        <taxon>Alphaproteobacteria</taxon>
        <taxon>Rhodobacterales</taxon>
        <taxon>Roseobacteraceae</taxon>
        <taxon>Pseudosulfitobacter</taxon>
    </lineage>
</organism>
<dbReference type="AlphaFoldDB" id="A0A073J166"/>
<dbReference type="GeneID" id="68869353"/>
<evidence type="ECO:0000313" key="7">
    <source>
        <dbReference type="EMBL" id="KEJ96338.1"/>
    </source>
</evidence>
<dbReference type="Gene3D" id="1.10.10.10">
    <property type="entry name" value="Winged helix-like DNA-binding domain superfamily/Winged helix DNA-binding domain"/>
    <property type="match status" value="1"/>
</dbReference>
<dbReference type="InterPro" id="IPR036388">
    <property type="entry name" value="WH-like_DNA-bd_sf"/>
</dbReference>
<dbReference type="SUPFAM" id="SSF88659">
    <property type="entry name" value="Sigma3 and sigma4 domains of RNA polymerase sigma factors"/>
    <property type="match status" value="1"/>
</dbReference>
<evidence type="ECO:0000259" key="6">
    <source>
        <dbReference type="Pfam" id="PF08281"/>
    </source>
</evidence>
<dbReference type="NCBIfam" id="TIGR02937">
    <property type="entry name" value="sigma70-ECF"/>
    <property type="match status" value="1"/>
</dbReference>